<dbReference type="InterPro" id="IPR025246">
    <property type="entry name" value="IS30-like_HTH"/>
</dbReference>
<sequence length="85" mass="9865">HHVKVLSYEDRMIIAQRLQENASFGAIGKELGKDRTTIAKEIKKYSYDKKSGRPGYPYNPCKFRATVQSKKDLRNKLYTPICLQM</sequence>
<evidence type="ECO:0000313" key="2">
    <source>
        <dbReference type="EMBL" id="EKC46310.1"/>
    </source>
</evidence>
<feature type="domain" description="Transposase IS30-like HTH" evidence="1">
    <location>
        <begin position="4"/>
        <end position="44"/>
    </location>
</feature>
<protein>
    <submittedName>
        <fullName evidence="2">ISSag9, transposase</fullName>
    </submittedName>
</protein>
<feature type="non-terminal residue" evidence="2">
    <location>
        <position position="1"/>
    </location>
</feature>
<accession>K1RY02</accession>
<dbReference type="EMBL" id="AJWZ01011159">
    <property type="protein sequence ID" value="EKC46310.1"/>
    <property type="molecule type" value="Genomic_DNA"/>
</dbReference>
<organism evidence="2">
    <name type="scientific">human gut metagenome</name>
    <dbReference type="NCBI Taxonomy" id="408170"/>
    <lineage>
        <taxon>unclassified sequences</taxon>
        <taxon>metagenomes</taxon>
        <taxon>organismal metagenomes</taxon>
    </lineage>
</organism>
<name>K1RY02_9ZZZZ</name>
<proteinExistence type="predicted"/>
<reference evidence="2" key="1">
    <citation type="journal article" date="2013" name="Environ. Microbiol.">
        <title>Microbiota from the distal guts of lean and obese adolescents exhibit partial functional redundancy besides clear differences in community structure.</title>
        <authorList>
            <person name="Ferrer M."/>
            <person name="Ruiz A."/>
            <person name="Lanza F."/>
            <person name="Haange S.B."/>
            <person name="Oberbach A."/>
            <person name="Till H."/>
            <person name="Bargiela R."/>
            <person name="Campoy C."/>
            <person name="Segura M.T."/>
            <person name="Richter M."/>
            <person name="von Bergen M."/>
            <person name="Seifert J."/>
            <person name="Suarez A."/>
        </authorList>
    </citation>
    <scope>NUCLEOTIDE SEQUENCE</scope>
</reference>
<comment type="caution">
    <text evidence="2">The sequence shown here is derived from an EMBL/GenBank/DDBJ whole genome shotgun (WGS) entry which is preliminary data.</text>
</comment>
<dbReference type="Pfam" id="PF13936">
    <property type="entry name" value="HTH_38"/>
    <property type="match status" value="1"/>
</dbReference>
<dbReference type="AlphaFoldDB" id="K1RY02"/>
<gene>
    <name evidence="2" type="ORF">OBE_16331</name>
</gene>
<evidence type="ECO:0000259" key="1">
    <source>
        <dbReference type="Pfam" id="PF13936"/>
    </source>
</evidence>